<evidence type="ECO:0000256" key="2">
    <source>
        <dbReference type="ARBA" id="ARBA00022617"/>
    </source>
</evidence>
<comment type="cofactor">
    <cofactor evidence="9">
        <name>heme</name>
        <dbReference type="ChEBI" id="CHEBI:30413"/>
    </cofactor>
    <text evidence="9">Binds 1 heme group per subunit.</text>
</comment>
<dbReference type="OrthoDB" id="9776847at2"/>
<name>A0A4R5TW82_9MICC</name>
<dbReference type="GO" id="GO:0019441">
    <property type="term" value="P:L-tryptophan catabolic process to kynurenine"/>
    <property type="evidence" value="ECO:0007669"/>
    <property type="project" value="UniProtKB-UniRule"/>
</dbReference>
<dbReference type="GO" id="GO:0019442">
    <property type="term" value="P:L-tryptophan catabolic process to acetyl-CoA"/>
    <property type="evidence" value="ECO:0007669"/>
    <property type="project" value="TreeGrafter"/>
</dbReference>
<dbReference type="AlphaFoldDB" id="A0A4R5TW82"/>
<dbReference type="InterPro" id="IPR004981">
    <property type="entry name" value="Trp_2_3_dOase"/>
</dbReference>
<dbReference type="RefSeq" id="WP_133403665.1">
    <property type="nucleotide sequence ID" value="NZ_SMTK01000003.1"/>
</dbReference>
<dbReference type="GO" id="GO:0020037">
    <property type="term" value="F:heme binding"/>
    <property type="evidence" value="ECO:0007669"/>
    <property type="project" value="UniProtKB-UniRule"/>
</dbReference>
<protein>
    <recommendedName>
        <fullName evidence="9">Tryptophan 2,3-dioxygenase</fullName>
        <shortName evidence="9">TDO</shortName>
        <ecNumber evidence="9">1.13.11.11</ecNumber>
    </recommendedName>
    <alternativeName>
        <fullName evidence="9">Tryptamin 2,3-dioxygenase</fullName>
    </alternativeName>
    <alternativeName>
        <fullName evidence="9">Tryptophan oxygenase</fullName>
        <shortName evidence="9">TO</shortName>
        <shortName evidence="9">TRPO</shortName>
    </alternativeName>
    <alternativeName>
        <fullName evidence="9">Tryptophan pyrrolase</fullName>
    </alternativeName>
    <alternativeName>
        <fullName evidence="9">Tryptophanase</fullName>
    </alternativeName>
</protein>
<reference evidence="10 11" key="1">
    <citation type="submission" date="2019-03" db="EMBL/GenBank/DDBJ databases">
        <title>Arthrobacter sp. nov., an bacterium isolated from biocrust in Mu Us Desert.</title>
        <authorList>
            <person name="Lixiong L."/>
        </authorList>
    </citation>
    <scope>NUCLEOTIDE SEQUENCE [LARGE SCALE GENOMIC DNA]</scope>
    <source>
        <strain evidence="10 11">SLN-3</strain>
    </source>
</reference>
<comment type="caution">
    <text evidence="10">The sequence shown here is derived from an EMBL/GenBank/DDBJ whole genome shotgun (WGS) entry which is preliminary data.</text>
</comment>
<proteinExistence type="inferred from homology"/>
<comment type="similarity">
    <text evidence="9">Belongs to the tryptophan 2,3-dioxygenase family.</text>
</comment>
<comment type="function">
    <text evidence="9">Heme-dependent dioxygenase that catalyzes the oxidative cleavage of the L-tryptophan (L-Trp) pyrrole ring and converts L-tryptophan to N-formyl-L-kynurenine. Catalyzes the oxidative cleavage of the indole moiety.</text>
</comment>
<feature type="binding site" description="axial binding residue" evidence="9">
    <location>
        <position position="240"/>
    </location>
    <ligand>
        <name>heme</name>
        <dbReference type="ChEBI" id="CHEBI:30413"/>
    </ligand>
    <ligandPart>
        <name>Fe</name>
        <dbReference type="ChEBI" id="CHEBI:18248"/>
    </ligandPart>
</feature>
<feature type="binding site" evidence="9">
    <location>
        <position position="117"/>
    </location>
    <ligand>
        <name>substrate</name>
    </ligand>
</feature>
<comment type="subunit">
    <text evidence="1 9">Homotetramer.</text>
</comment>
<dbReference type="Proteomes" id="UP000295411">
    <property type="component" value="Unassembled WGS sequence"/>
</dbReference>
<keyword evidence="5 9" id="KW-0560">Oxidoreductase</keyword>
<evidence type="ECO:0000256" key="8">
    <source>
        <dbReference type="ARBA" id="ARBA00050412"/>
    </source>
</evidence>
<evidence type="ECO:0000256" key="7">
    <source>
        <dbReference type="ARBA" id="ARBA00023079"/>
    </source>
</evidence>
<keyword evidence="7 9" id="KW-0823">Tryptophan catabolism</keyword>
<keyword evidence="11" id="KW-1185">Reference proteome</keyword>
<dbReference type="FunFam" id="1.20.58.480:FF:000001">
    <property type="entry name" value="Tryptophan 2,3-dioxygenase"/>
    <property type="match status" value="1"/>
</dbReference>
<keyword evidence="2 9" id="KW-0349">Heme</keyword>
<keyword evidence="6 9" id="KW-0408">Iron</keyword>
<evidence type="ECO:0000256" key="3">
    <source>
        <dbReference type="ARBA" id="ARBA00022723"/>
    </source>
</evidence>
<feature type="binding site" evidence="9">
    <location>
        <position position="254"/>
    </location>
    <ligand>
        <name>substrate</name>
    </ligand>
</feature>
<dbReference type="UniPathway" id="UPA00333">
    <property type="reaction ID" value="UER00453"/>
</dbReference>
<evidence type="ECO:0000313" key="11">
    <source>
        <dbReference type="Proteomes" id="UP000295411"/>
    </source>
</evidence>
<dbReference type="HAMAP" id="MF_01972">
    <property type="entry name" value="T23O"/>
    <property type="match status" value="1"/>
</dbReference>
<dbReference type="Pfam" id="PF03301">
    <property type="entry name" value="Trp_dioxygenase"/>
    <property type="match status" value="2"/>
</dbReference>
<sequence>MSVEKNTRSLEAGIERDFADKMSYGSYLRLDLLLAAQQPVSRPEHHDEMLFIIQHQTSELWLKLVLHELGAVRRFLRADDLRAAMKGIARIKHIQRSLTEQWSVLATLTPSEYAEFRGDLGSASGFQSYQYRAVEFLLGNKNEAMLAVFADDEAAHSLLAGLLAESSIYDEFIAYLARRGYAVPEELLHRDVSTAHVFTPALVQVYKEVYENAAANWDVYEACEELVDLEDNFQLWRFRHLKTVARTIGFKQGTGGSSGVGFLQRALELTFFPELFAVRTEIGR</sequence>
<dbReference type="EMBL" id="SMTK01000003">
    <property type="protein sequence ID" value="TDK25395.1"/>
    <property type="molecule type" value="Genomic_DNA"/>
</dbReference>
<feature type="binding site" evidence="9">
    <location>
        <position position="113"/>
    </location>
    <ligand>
        <name>substrate</name>
    </ligand>
</feature>
<accession>A0A4R5TW82</accession>
<evidence type="ECO:0000313" key="10">
    <source>
        <dbReference type="EMBL" id="TDK25395.1"/>
    </source>
</evidence>
<dbReference type="EC" id="1.13.11.11" evidence="9"/>
<dbReference type="Gene3D" id="1.20.58.480">
    <property type="match status" value="1"/>
</dbReference>
<feature type="binding site" evidence="9">
    <location>
        <begin position="51"/>
        <end position="55"/>
    </location>
    <ligand>
        <name>substrate</name>
    </ligand>
</feature>
<dbReference type="GO" id="GO:0046872">
    <property type="term" value="F:metal ion binding"/>
    <property type="evidence" value="ECO:0007669"/>
    <property type="project" value="UniProtKB-KW"/>
</dbReference>
<dbReference type="PANTHER" id="PTHR10138:SF0">
    <property type="entry name" value="TRYPTOPHAN 2,3-DIOXYGENASE"/>
    <property type="match status" value="1"/>
</dbReference>
<keyword evidence="3 9" id="KW-0479">Metal-binding</keyword>
<dbReference type="InterPro" id="IPR037217">
    <property type="entry name" value="Trp/Indoleamine_2_3_dOase-like"/>
</dbReference>
<evidence type="ECO:0000256" key="5">
    <source>
        <dbReference type="ARBA" id="ARBA00023002"/>
    </source>
</evidence>
<evidence type="ECO:0000256" key="4">
    <source>
        <dbReference type="ARBA" id="ARBA00022964"/>
    </source>
</evidence>
<comment type="pathway">
    <text evidence="9">Amino-acid degradation; L-tryptophan degradation via kynurenine pathway; L-kynurenine from L-tryptophan: step 1/2.</text>
</comment>
<organism evidence="10 11">
    <name type="scientific">Arthrobacter crusticola</name>
    <dbReference type="NCBI Taxonomy" id="2547960"/>
    <lineage>
        <taxon>Bacteria</taxon>
        <taxon>Bacillati</taxon>
        <taxon>Actinomycetota</taxon>
        <taxon>Actinomycetes</taxon>
        <taxon>Micrococcales</taxon>
        <taxon>Micrococcaceae</taxon>
        <taxon>Arthrobacter</taxon>
    </lineage>
</organism>
<gene>
    <name evidence="9" type="primary">kynA</name>
    <name evidence="10" type="ORF">E2F48_09005</name>
</gene>
<evidence type="ECO:0000256" key="9">
    <source>
        <dbReference type="HAMAP-Rule" id="MF_01972"/>
    </source>
</evidence>
<keyword evidence="4 9" id="KW-0223">Dioxygenase</keyword>
<comment type="catalytic activity">
    <reaction evidence="8 9">
        <text>L-tryptophan + O2 = N-formyl-L-kynurenine</text>
        <dbReference type="Rhea" id="RHEA:24536"/>
        <dbReference type="ChEBI" id="CHEBI:15379"/>
        <dbReference type="ChEBI" id="CHEBI:57912"/>
        <dbReference type="ChEBI" id="CHEBI:58629"/>
        <dbReference type="EC" id="1.13.11.11"/>
    </reaction>
</comment>
<evidence type="ECO:0000256" key="1">
    <source>
        <dbReference type="ARBA" id="ARBA00011881"/>
    </source>
</evidence>
<dbReference type="SUPFAM" id="SSF140959">
    <property type="entry name" value="Indolic compounds 2,3-dioxygenase-like"/>
    <property type="match status" value="1"/>
</dbReference>
<dbReference type="PANTHER" id="PTHR10138">
    <property type="entry name" value="TRYPTOPHAN 2,3-DIOXYGENASE"/>
    <property type="match status" value="1"/>
</dbReference>
<evidence type="ECO:0000256" key="6">
    <source>
        <dbReference type="ARBA" id="ARBA00023004"/>
    </source>
</evidence>
<dbReference type="GO" id="GO:0004833">
    <property type="term" value="F:L-tryptophan 2,3-dioxygenase activity"/>
    <property type="evidence" value="ECO:0007669"/>
    <property type="project" value="UniProtKB-UniRule"/>
</dbReference>